<dbReference type="InterPro" id="IPR036938">
    <property type="entry name" value="PAP2/HPO_sf"/>
</dbReference>
<dbReference type="EMBL" id="QFPP01000327">
    <property type="protein sequence ID" value="PZQ68183.1"/>
    <property type="molecule type" value="Genomic_DNA"/>
</dbReference>
<organism evidence="4 5">
    <name type="scientific">Variovorax paradoxus</name>
    <dbReference type="NCBI Taxonomy" id="34073"/>
    <lineage>
        <taxon>Bacteria</taxon>
        <taxon>Pseudomonadati</taxon>
        <taxon>Pseudomonadota</taxon>
        <taxon>Betaproteobacteria</taxon>
        <taxon>Burkholderiales</taxon>
        <taxon>Comamonadaceae</taxon>
        <taxon>Variovorax</taxon>
    </lineage>
</organism>
<feature type="transmembrane region" description="Helical" evidence="2">
    <location>
        <begin position="50"/>
        <end position="70"/>
    </location>
</feature>
<dbReference type="Proteomes" id="UP000249135">
    <property type="component" value="Unassembled WGS sequence"/>
</dbReference>
<feature type="region of interest" description="Disordered" evidence="1">
    <location>
        <begin position="1"/>
        <end position="29"/>
    </location>
</feature>
<dbReference type="SUPFAM" id="SSF48317">
    <property type="entry name" value="Acid phosphatase/Vanadium-dependent haloperoxidase"/>
    <property type="match status" value="1"/>
</dbReference>
<keyword evidence="2" id="KW-0812">Transmembrane</keyword>
<accession>A0A2W5RLT4</accession>
<dbReference type="PANTHER" id="PTHR14969:SF13">
    <property type="entry name" value="AT30094P"/>
    <property type="match status" value="1"/>
</dbReference>
<sequence length="303" mass="32715">MMGARAVSSRRRSAPWSFRPCPPARPPPRRIRMPVEHADWAALGEHIGTLAWPGFPIVLAVLVVLLALTGRRLEGPLRERAGRAEPRPRDLVVGLALGFGAIVVLSMLFARLAAGLGDGRPMGEMDDALSRAIGLHTPMAVRQGFAWFTHVGDPWPMTAYCTVAAVLLWRHGHRSYAVGWVLANGGNAALNLSLKNVFERVRPVHDTALAQAPGFSFPSGHTSSAVVMWGMLAYLALRLAPPRWQVPVLALAVAMALSIAASRVFLQVHYLTDILAGLCSGSLEAARHRRRLKAHRAAQATGA</sequence>
<evidence type="ECO:0000256" key="1">
    <source>
        <dbReference type="SAM" id="MobiDB-lite"/>
    </source>
</evidence>
<keyword evidence="2" id="KW-1133">Transmembrane helix</keyword>
<dbReference type="CDD" id="cd03392">
    <property type="entry name" value="PAP2_like_2"/>
    <property type="match status" value="1"/>
</dbReference>
<evidence type="ECO:0000256" key="2">
    <source>
        <dbReference type="SAM" id="Phobius"/>
    </source>
</evidence>
<protein>
    <submittedName>
        <fullName evidence="4">PA-phosphatase</fullName>
    </submittedName>
</protein>
<dbReference type="Gene3D" id="1.20.144.10">
    <property type="entry name" value="Phosphatidic acid phosphatase type 2/haloperoxidase"/>
    <property type="match status" value="1"/>
</dbReference>
<feature type="transmembrane region" description="Helical" evidence="2">
    <location>
        <begin position="244"/>
        <end position="262"/>
    </location>
</feature>
<feature type="transmembrane region" description="Helical" evidence="2">
    <location>
        <begin position="91"/>
        <end position="114"/>
    </location>
</feature>
<dbReference type="PANTHER" id="PTHR14969">
    <property type="entry name" value="SPHINGOSINE-1-PHOSPHATE PHOSPHOHYDROLASE"/>
    <property type="match status" value="1"/>
</dbReference>
<dbReference type="AlphaFoldDB" id="A0A2W5RLT4"/>
<evidence type="ECO:0000313" key="4">
    <source>
        <dbReference type="EMBL" id="PZQ68183.1"/>
    </source>
</evidence>
<dbReference type="Pfam" id="PF01569">
    <property type="entry name" value="PAP2"/>
    <property type="match status" value="1"/>
</dbReference>
<reference evidence="4 5" key="1">
    <citation type="submission" date="2017-08" db="EMBL/GenBank/DDBJ databases">
        <title>Infants hospitalized years apart are colonized by the same room-sourced microbial strains.</title>
        <authorList>
            <person name="Brooks B."/>
            <person name="Olm M.R."/>
            <person name="Firek B.A."/>
            <person name="Baker R."/>
            <person name="Thomas B.C."/>
            <person name="Morowitz M.J."/>
            <person name="Banfield J.F."/>
        </authorList>
    </citation>
    <scope>NUCLEOTIDE SEQUENCE [LARGE SCALE GENOMIC DNA]</scope>
    <source>
        <strain evidence="4">S2_005_003_R2_41</strain>
    </source>
</reference>
<comment type="caution">
    <text evidence="4">The sequence shown here is derived from an EMBL/GenBank/DDBJ whole genome shotgun (WGS) entry which is preliminary data.</text>
</comment>
<name>A0A2W5RLT4_VARPD</name>
<feature type="domain" description="Phosphatidic acid phosphatase type 2/haloperoxidase" evidence="3">
    <location>
        <begin position="178"/>
        <end position="289"/>
    </location>
</feature>
<dbReference type="InterPro" id="IPR000326">
    <property type="entry name" value="PAP2/HPO"/>
</dbReference>
<evidence type="ECO:0000313" key="5">
    <source>
        <dbReference type="Proteomes" id="UP000249135"/>
    </source>
</evidence>
<gene>
    <name evidence="4" type="ORF">DI563_20665</name>
</gene>
<evidence type="ECO:0000259" key="3">
    <source>
        <dbReference type="SMART" id="SM00014"/>
    </source>
</evidence>
<keyword evidence="2" id="KW-0472">Membrane</keyword>
<dbReference type="SMART" id="SM00014">
    <property type="entry name" value="acidPPc"/>
    <property type="match status" value="1"/>
</dbReference>
<proteinExistence type="predicted"/>